<evidence type="ECO:0000256" key="3">
    <source>
        <dbReference type="ARBA" id="ARBA00023237"/>
    </source>
</evidence>
<dbReference type="GO" id="GO:0009279">
    <property type="term" value="C:cell outer membrane"/>
    <property type="evidence" value="ECO:0007669"/>
    <property type="project" value="UniProtKB-SubCell"/>
</dbReference>
<dbReference type="KEGG" id="fli:Fleli_0838"/>
<evidence type="ECO:0000259" key="7">
    <source>
        <dbReference type="PROSITE" id="PS51123"/>
    </source>
</evidence>
<feature type="domain" description="OmpA-like" evidence="7">
    <location>
        <begin position="115"/>
        <end position="230"/>
    </location>
</feature>
<accession>I4AH61</accession>
<dbReference type="Pfam" id="PF00691">
    <property type="entry name" value="OmpA"/>
    <property type="match status" value="1"/>
</dbReference>
<evidence type="ECO:0000256" key="4">
    <source>
        <dbReference type="PROSITE-ProRule" id="PRU00473"/>
    </source>
</evidence>
<feature type="compositionally biased region" description="Basic and acidic residues" evidence="5">
    <location>
        <begin position="221"/>
        <end position="230"/>
    </location>
</feature>
<keyword evidence="6" id="KW-0732">Signal</keyword>
<reference evidence="9" key="1">
    <citation type="submission" date="2012-06" db="EMBL/GenBank/DDBJ databases">
        <title>The complete genome of Flexibacter litoralis DSM 6794.</title>
        <authorList>
            <person name="Lucas S."/>
            <person name="Copeland A."/>
            <person name="Lapidus A."/>
            <person name="Glavina del Rio T."/>
            <person name="Dalin E."/>
            <person name="Tice H."/>
            <person name="Bruce D."/>
            <person name="Goodwin L."/>
            <person name="Pitluck S."/>
            <person name="Peters L."/>
            <person name="Ovchinnikova G."/>
            <person name="Lu M."/>
            <person name="Kyrpides N."/>
            <person name="Mavromatis K."/>
            <person name="Ivanova N."/>
            <person name="Brettin T."/>
            <person name="Detter J.C."/>
            <person name="Han C."/>
            <person name="Larimer F."/>
            <person name="Land M."/>
            <person name="Hauser L."/>
            <person name="Markowitz V."/>
            <person name="Cheng J.-F."/>
            <person name="Hugenholtz P."/>
            <person name="Woyke T."/>
            <person name="Wu D."/>
            <person name="Spring S."/>
            <person name="Lang E."/>
            <person name="Kopitz M."/>
            <person name="Brambilla E."/>
            <person name="Klenk H.-P."/>
            <person name="Eisen J.A."/>
        </authorList>
    </citation>
    <scope>NUCLEOTIDE SEQUENCE [LARGE SCALE GENOMIC DNA]</scope>
    <source>
        <strain evidence="9">ATCC 23117 / DSM 6794 / NBRC 15988 / NCIMB 1366 / Sio-4</strain>
    </source>
</reference>
<name>I4AH61_BERLS</name>
<sequence precursor="true">MKNKIPLLLLSVLFFWGLNNLASAQVDNDKVLINTTVVDFKQKVRPGETVMFVNTVTGEVFSKISDKEGKCFFVLIKGKEYLIKYKNFGKDVDYQKVQIPDVARLKELKVLVKFQPATAYTLDNVLFETGKANLKNSSYKAIDELADAMKAKNTMEIEIAGHTDNIGDKAANLKLSQERAEAVRHYLIKKGIDAHRITAKGYGDTKPVADNSTNAGKQQNRRTEVKITKE</sequence>
<comment type="subcellular location">
    <subcellularLocation>
        <location evidence="1">Cell outer membrane</location>
    </subcellularLocation>
</comment>
<keyword evidence="9" id="KW-1185">Reference proteome</keyword>
<dbReference type="PANTHER" id="PTHR30329:SF21">
    <property type="entry name" value="LIPOPROTEIN YIAD-RELATED"/>
    <property type="match status" value="1"/>
</dbReference>
<dbReference type="InterPro" id="IPR036737">
    <property type="entry name" value="OmpA-like_sf"/>
</dbReference>
<dbReference type="HOGENOM" id="CLU_100595_0_0_10"/>
<dbReference type="EMBL" id="CP003345">
    <property type="protein sequence ID" value="AFM03296.1"/>
    <property type="molecule type" value="Genomic_DNA"/>
</dbReference>
<dbReference type="InterPro" id="IPR050330">
    <property type="entry name" value="Bact_OuterMem_StrucFunc"/>
</dbReference>
<feature type="signal peptide" evidence="6">
    <location>
        <begin position="1"/>
        <end position="24"/>
    </location>
</feature>
<evidence type="ECO:0000256" key="2">
    <source>
        <dbReference type="ARBA" id="ARBA00023136"/>
    </source>
</evidence>
<dbReference type="OrthoDB" id="911314at2"/>
<organism evidence="8 9">
    <name type="scientific">Bernardetia litoralis (strain ATCC 23117 / DSM 6794 / NBRC 15988 / NCIMB 1366 / Fx l1 / Sio-4)</name>
    <name type="common">Flexibacter litoralis</name>
    <dbReference type="NCBI Taxonomy" id="880071"/>
    <lineage>
        <taxon>Bacteria</taxon>
        <taxon>Pseudomonadati</taxon>
        <taxon>Bacteroidota</taxon>
        <taxon>Cytophagia</taxon>
        <taxon>Cytophagales</taxon>
        <taxon>Bernardetiaceae</taxon>
        <taxon>Bernardetia</taxon>
    </lineage>
</organism>
<dbReference type="AlphaFoldDB" id="I4AH61"/>
<evidence type="ECO:0000256" key="1">
    <source>
        <dbReference type="ARBA" id="ARBA00004442"/>
    </source>
</evidence>
<feature type="chain" id="PRO_5003685688" evidence="6">
    <location>
        <begin position="25"/>
        <end position="230"/>
    </location>
</feature>
<evidence type="ECO:0000313" key="9">
    <source>
        <dbReference type="Proteomes" id="UP000006054"/>
    </source>
</evidence>
<evidence type="ECO:0000313" key="8">
    <source>
        <dbReference type="EMBL" id="AFM03296.1"/>
    </source>
</evidence>
<dbReference type="Gene3D" id="3.30.1330.60">
    <property type="entry name" value="OmpA-like domain"/>
    <property type="match status" value="1"/>
</dbReference>
<feature type="region of interest" description="Disordered" evidence="5">
    <location>
        <begin position="201"/>
        <end position="230"/>
    </location>
</feature>
<dbReference type="CDD" id="cd07185">
    <property type="entry name" value="OmpA_C-like"/>
    <property type="match status" value="1"/>
</dbReference>
<dbReference type="PROSITE" id="PS51123">
    <property type="entry name" value="OMPA_2"/>
    <property type="match status" value="1"/>
</dbReference>
<evidence type="ECO:0000256" key="5">
    <source>
        <dbReference type="SAM" id="MobiDB-lite"/>
    </source>
</evidence>
<proteinExistence type="predicted"/>
<dbReference type="RefSeq" id="WP_014796754.1">
    <property type="nucleotide sequence ID" value="NC_018018.1"/>
</dbReference>
<dbReference type="InterPro" id="IPR006665">
    <property type="entry name" value="OmpA-like"/>
</dbReference>
<dbReference type="Proteomes" id="UP000006054">
    <property type="component" value="Chromosome"/>
</dbReference>
<dbReference type="eggNOG" id="COG2885">
    <property type="taxonomic scope" value="Bacteria"/>
</dbReference>
<dbReference type="InterPro" id="IPR006664">
    <property type="entry name" value="OMP_bac"/>
</dbReference>
<dbReference type="STRING" id="880071.Fleli_0838"/>
<dbReference type="SUPFAM" id="SSF103088">
    <property type="entry name" value="OmpA-like"/>
    <property type="match status" value="1"/>
</dbReference>
<evidence type="ECO:0000256" key="6">
    <source>
        <dbReference type="SAM" id="SignalP"/>
    </source>
</evidence>
<dbReference type="PRINTS" id="PR01021">
    <property type="entry name" value="OMPADOMAIN"/>
</dbReference>
<protein>
    <submittedName>
        <fullName evidence="8">Outer membrane protein/peptidoglycan-associated (Lipo)protein</fullName>
    </submittedName>
</protein>
<keyword evidence="3" id="KW-0998">Cell outer membrane</keyword>
<gene>
    <name evidence="8" type="ordered locus">Fleli_0838</name>
</gene>
<dbReference type="PANTHER" id="PTHR30329">
    <property type="entry name" value="STATOR ELEMENT OF FLAGELLAR MOTOR COMPLEX"/>
    <property type="match status" value="1"/>
</dbReference>
<keyword evidence="2 4" id="KW-0472">Membrane</keyword>
<dbReference type="PRINTS" id="PR01023">
    <property type="entry name" value="NAFLGMOTY"/>
</dbReference>